<accession>A0A1E1WLV6</accession>
<dbReference type="EMBL" id="GDQN01003041">
    <property type="protein sequence ID" value="JAT88013.1"/>
    <property type="molecule type" value="Transcribed_RNA"/>
</dbReference>
<protein>
    <submittedName>
        <fullName evidence="1">Uncharacterized protein</fullName>
    </submittedName>
</protein>
<organism evidence="1">
    <name type="scientific">Pectinophora gossypiella</name>
    <name type="common">Cotton pink bollworm</name>
    <name type="synonym">Depressaria gossypiella</name>
    <dbReference type="NCBI Taxonomy" id="13191"/>
    <lineage>
        <taxon>Eukaryota</taxon>
        <taxon>Metazoa</taxon>
        <taxon>Ecdysozoa</taxon>
        <taxon>Arthropoda</taxon>
        <taxon>Hexapoda</taxon>
        <taxon>Insecta</taxon>
        <taxon>Pterygota</taxon>
        <taxon>Neoptera</taxon>
        <taxon>Endopterygota</taxon>
        <taxon>Lepidoptera</taxon>
        <taxon>Glossata</taxon>
        <taxon>Ditrysia</taxon>
        <taxon>Gelechioidea</taxon>
        <taxon>Gelechiidae</taxon>
        <taxon>Apatetrinae</taxon>
        <taxon>Pectinophora</taxon>
    </lineage>
</organism>
<evidence type="ECO:0000313" key="1">
    <source>
        <dbReference type="EMBL" id="JAT88013.1"/>
    </source>
</evidence>
<proteinExistence type="predicted"/>
<name>A0A1E1WLV6_PECGO</name>
<reference evidence="1" key="1">
    <citation type="submission" date="2015-09" db="EMBL/GenBank/DDBJ databases">
        <title>De novo assembly of Pectinophora gossypiella (Pink Bollworm) gut transcriptome.</title>
        <authorList>
            <person name="Tassone E.E."/>
        </authorList>
    </citation>
    <scope>NUCLEOTIDE SEQUENCE</scope>
</reference>
<dbReference type="AlphaFoldDB" id="A0A1E1WLV6"/>
<gene>
    <name evidence="1" type="ORF">g.1791</name>
</gene>
<sequence>MHQSCQSVCQSVWSFIHLRSSGESHLSANTLRMVLVVPRTRASRDAHRFLIMAAKPSTRASANIPDALQRHGSPTSILNALLYWTRRSLYFRCVKVAHRLHV</sequence>